<dbReference type="EMBL" id="JAGQLL010000014">
    <property type="protein sequence ID" value="MCA9379802.1"/>
    <property type="molecule type" value="Genomic_DNA"/>
</dbReference>
<gene>
    <name evidence="2" type="ORF">KC675_01340</name>
</gene>
<feature type="transmembrane region" description="Helical" evidence="1">
    <location>
        <begin position="47"/>
        <end position="66"/>
    </location>
</feature>
<keyword evidence="1" id="KW-0472">Membrane</keyword>
<evidence type="ECO:0000313" key="3">
    <source>
        <dbReference type="Proteomes" id="UP000745577"/>
    </source>
</evidence>
<reference evidence="2" key="2">
    <citation type="journal article" date="2021" name="Microbiome">
        <title>Successional dynamics and alternative stable states in a saline activated sludge microbial community over 9 years.</title>
        <authorList>
            <person name="Wang Y."/>
            <person name="Ye J."/>
            <person name="Ju F."/>
            <person name="Liu L."/>
            <person name="Boyd J.A."/>
            <person name="Deng Y."/>
            <person name="Parks D.H."/>
            <person name="Jiang X."/>
            <person name="Yin X."/>
            <person name="Woodcroft B.J."/>
            <person name="Tyson G.W."/>
            <person name="Hugenholtz P."/>
            <person name="Polz M.F."/>
            <person name="Zhang T."/>
        </authorList>
    </citation>
    <scope>NUCLEOTIDE SEQUENCE</scope>
    <source>
        <strain evidence="2">HKST-UBA15</strain>
    </source>
</reference>
<reference evidence="2" key="1">
    <citation type="submission" date="2020-04" db="EMBL/GenBank/DDBJ databases">
        <authorList>
            <person name="Zhang T."/>
        </authorList>
    </citation>
    <scope>NUCLEOTIDE SEQUENCE</scope>
    <source>
        <strain evidence="2">HKST-UBA15</strain>
    </source>
</reference>
<evidence type="ECO:0000313" key="2">
    <source>
        <dbReference type="EMBL" id="MCA9379802.1"/>
    </source>
</evidence>
<dbReference type="Pfam" id="PF25937">
    <property type="entry name" value="DUF7980"/>
    <property type="match status" value="1"/>
</dbReference>
<feature type="transmembrane region" description="Helical" evidence="1">
    <location>
        <begin position="87"/>
        <end position="110"/>
    </location>
</feature>
<accession>A0A955KZB9</accession>
<name>A0A955KZB9_9BACT</name>
<comment type="caution">
    <text evidence="2">The sequence shown here is derived from an EMBL/GenBank/DDBJ whole genome shotgun (WGS) entry which is preliminary data.</text>
</comment>
<proteinExistence type="predicted"/>
<dbReference type="InterPro" id="IPR058286">
    <property type="entry name" value="DUF7980"/>
</dbReference>
<protein>
    <submittedName>
        <fullName evidence="2">Uncharacterized protein</fullName>
    </submittedName>
</protein>
<organism evidence="2 3">
    <name type="scientific">Candidatus Dojkabacteria bacterium</name>
    <dbReference type="NCBI Taxonomy" id="2099670"/>
    <lineage>
        <taxon>Bacteria</taxon>
        <taxon>Candidatus Dojkabacteria</taxon>
    </lineage>
</organism>
<keyword evidence="1" id="KW-1133">Transmembrane helix</keyword>
<dbReference type="AlphaFoldDB" id="A0A955KZB9"/>
<evidence type="ECO:0000256" key="1">
    <source>
        <dbReference type="SAM" id="Phobius"/>
    </source>
</evidence>
<dbReference type="Proteomes" id="UP000745577">
    <property type="component" value="Unassembled WGS sequence"/>
</dbReference>
<keyword evidence="1" id="KW-0812">Transmembrane</keyword>
<feature type="transmembrane region" description="Helical" evidence="1">
    <location>
        <begin position="7"/>
        <end position="27"/>
    </location>
</feature>
<sequence length="121" mass="13689">MKTRLTGGILSFVGFVLSPISWWNDLVINFPLSYLMALPFGLLNEKLFLPSFVIAYWITNIIGILLMHIGVNKIASKQKKNEKKKELVTTLIFGMFYTVLIITLVLTGVLKIPESLLNRFG</sequence>